<name>A0A060S6R4_PYCCI</name>
<reference evidence="2" key="1">
    <citation type="submission" date="2014-01" db="EMBL/GenBank/DDBJ databases">
        <title>The genome of the white-rot fungus Pycnoporus cinnabarinus: a basidiomycete model with a versatile arsenal for lignocellulosic biomass breakdown.</title>
        <authorList>
            <person name="Levasseur A."/>
            <person name="Lomascolo A."/>
            <person name="Ruiz-Duenas F.J."/>
            <person name="Uzan E."/>
            <person name="Piumi F."/>
            <person name="Kues U."/>
            <person name="Ram A.F.J."/>
            <person name="Murat C."/>
            <person name="Haon M."/>
            <person name="Benoit I."/>
            <person name="Arfi Y."/>
            <person name="Chevret D."/>
            <person name="Drula E."/>
            <person name="Kwon M.J."/>
            <person name="Gouret P."/>
            <person name="Lesage-Meessen L."/>
            <person name="Lombard V."/>
            <person name="Mariette J."/>
            <person name="Noirot C."/>
            <person name="Park J."/>
            <person name="Patyshakuliyeva A."/>
            <person name="Wieneger R.A.B."/>
            <person name="Wosten H.A.B."/>
            <person name="Martin F."/>
            <person name="Coutinho P.M."/>
            <person name="de Vries R."/>
            <person name="Martinez A.T."/>
            <person name="Klopp C."/>
            <person name="Pontarotti P."/>
            <person name="Henrissat B."/>
            <person name="Record E."/>
        </authorList>
    </citation>
    <scope>NUCLEOTIDE SEQUENCE [LARGE SCALE GENOMIC DNA]</scope>
    <source>
        <strain evidence="2">BRFM137</strain>
    </source>
</reference>
<gene>
    <name evidence="2" type="ORF">BN946_scf184884.g45</name>
</gene>
<evidence type="ECO:0000313" key="2">
    <source>
        <dbReference type="EMBL" id="CDO69886.1"/>
    </source>
</evidence>
<proteinExistence type="predicted"/>
<feature type="compositionally biased region" description="Low complexity" evidence="1">
    <location>
        <begin position="117"/>
        <end position="138"/>
    </location>
</feature>
<dbReference type="OMA" id="IATHCAE"/>
<dbReference type="HOGENOM" id="CLU_950416_0_0_1"/>
<dbReference type="STRING" id="5643.A0A060S6R4"/>
<accession>A0A060S6R4</accession>
<sequence length="293" mass="31862">MLFFSGTAEDLPPVYDTSAFHDHAVISVCEAAPTLAGDTLSLSAPSVHSLEIPEYSDYTIPYVSDILSPPTDLLDPCTPSESTDDSLCYRNLRVPENPVPPVATVAQVRAEGRMKRSYSPYPSSSSSGPSSRPCSRASYVSDVPISQRPRNVQVPFDIYHAVMQTHTGWECPFCDYVQTKQRTPDLKRHIATHCAEGASLHSPASSDAVVQIRCCGVPLRLASRYGISISDTFKALVIDGVAVVGGCGMTFSRRDALLRHVSNPNNDCVDWKALQKRAGESPVKCSKKARSRT</sequence>
<dbReference type="Proteomes" id="UP000029665">
    <property type="component" value="Unassembled WGS sequence"/>
</dbReference>
<dbReference type="AlphaFoldDB" id="A0A060S6R4"/>
<dbReference type="OrthoDB" id="2753482at2759"/>
<organism evidence="2 3">
    <name type="scientific">Pycnoporus cinnabarinus</name>
    <name type="common">Cinnabar-red polypore</name>
    <name type="synonym">Trametes cinnabarina</name>
    <dbReference type="NCBI Taxonomy" id="5643"/>
    <lineage>
        <taxon>Eukaryota</taxon>
        <taxon>Fungi</taxon>
        <taxon>Dikarya</taxon>
        <taxon>Basidiomycota</taxon>
        <taxon>Agaricomycotina</taxon>
        <taxon>Agaricomycetes</taxon>
        <taxon>Polyporales</taxon>
        <taxon>Polyporaceae</taxon>
        <taxon>Trametes</taxon>
    </lineage>
</organism>
<feature type="region of interest" description="Disordered" evidence="1">
    <location>
        <begin position="114"/>
        <end position="138"/>
    </location>
</feature>
<keyword evidence="3" id="KW-1185">Reference proteome</keyword>
<protein>
    <submittedName>
        <fullName evidence="2">Uncharacterized protein</fullName>
    </submittedName>
</protein>
<dbReference type="EMBL" id="CCBP010000057">
    <property type="protein sequence ID" value="CDO69886.1"/>
    <property type="molecule type" value="Genomic_DNA"/>
</dbReference>
<evidence type="ECO:0000256" key="1">
    <source>
        <dbReference type="SAM" id="MobiDB-lite"/>
    </source>
</evidence>
<comment type="caution">
    <text evidence="2">The sequence shown here is derived from an EMBL/GenBank/DDBJ whole genome shotgun (WGS) entry which is preliminary data.</text>
</comment>
<evidence type="ECO:0000313" key="3">
    <source>
        <dbReference type="Proteomes" id="UP000029665"/>
    </source>
</evidence>